<dbReference type="PANTHER" id="PTHR13502">
    <property type="entry name" value="CDC42 SMALL EFFECTOR PROTEIN HOMOLOG"/>
    <property type="match status" value="1"/>
</dbReference>
<evidence type="ECO:0000259" key="17">
    <source>
        <dbReference type="PROSITE" id="PS50229"/>
    </source>
</evidence>
<dbReference type="GO" id="GO:0005856">
    <property type="term" value="C:cytoskeleton"/>
    <property type="evidence" value="ECO:0007669"/>
    <property type="project" value="UniProtKB-SubCell"/>
</dbReference>
<evidence type="ECO:0000256" key="4">
    <source>
        <dbReference type="ARBA" id="ARBA00005720"/>
    </source>
</evidence>
<dbReference type="AlphaFoldDB" id="A0A8S1DA25"/>
<keyword evidence="13" id="KW-0539">Nucleus</keyword>
<evidence type="ECO:0000256" key="13">
    <source>
        <dbReference type="ARBA" id="ARBA00023242"/>
    </source>
</evidence>
<dbReference type="GO" id="GO:0031267">
    <property type="term" value="F:small GTPase binding"/>
    <property type="evidence" value="ECO:0007669"/>
    <property type="project" value="InterPro"/>
</dbReference>
<feature type="region of interest" description="Disordered" evidence="15">
    <location>
        <begin position="54"/>
        <end position="84"/>
    </location>
</feature>
<sequence>MIWEHEVYNHIDYKSPRPFLHTFEAEDGITAFNFADDEEASKLRNALLQKMEAKRKRKIERRNRLSVLGPPPERPTQVNQNGPPPLLASKAALTAHRQNTSFVSMGKSRKDKERKLTKADIGCPQDFRHVTHIGWDPNKGFDMDNVDDPQLKQFFDKAGVKEYELRDPQTREFIYDFISQNGGLQAVKEEVHQSVPGPPPPVPVRTALSQPAESKQRGAPPPPPPPDRIRATPPPPSQQVAAPPPPPSRNVIGLKMAPPAPPPPASGGLAPPPPPPPPPVFDSPVATPTAPSAPKPPPMGAGDDPRSALMDAIRGGRQLKKVEPVSNPVPSGGDARGDLLDEIRRGKELRKVTPGASSAAKPDMEKEDTLAGALARALADRAKVIQSDSDEDDDDDEDDDEWDE</sequence>
<feature type="region of interest" description="Disordered" evidence="15">
    <location>
        <begin position="190"/>
        <end position="370"/>
    </location>
</feature>
<organism evidence="19 20">
    <name type="scientific">Cloeon dipterum</name>
    <dbReference type="NCBI Taxonomy" id="197152"/>
    <lineage>
        <taxon>Eukaryota</taxon>
        <taxon>Metazoa</taxon>
        <taxon>Ecdysozoa</taxon>
        <taxon>Arthropoda</taxon>
        <taxon>Hexapoda</taxon>
        <taxon>Insecta</taxon>
        <taxon>Pterygota</taxon>
        <taxon>Palaeoptera</taxon>
        <taxon>Ephemeroptera</taxon>
        <taxon>Pisciforma</taxon>
        <taxon>Baetidae</taxon>
        <taxon>Cloeon</taxon>
    </lineage>
</organism>
<name>A0A8S1DA25_9INSE</name>
<keyword evidence="12" id="KW-0206">Cytoskeleton</keyword>
<dbReference type="PROSITE" id="PS51082">
    <property type="entry name" value="WH2"/>
    <property type="match status" value="2"/>
</dbReference>
<dbReference type="GO" id="GO:0007015">
    <property type="term" value="P:actin filament organization"/>
    <property type="evidence" value="ECO:0007669"/>
    <property type="project" value="InterPro"/>
</dbReference>
<feature type="domain" description="WH1" evidence="17">
    <location>
        <begin position="1"/>
        <end position="54"/>
    </location>
</feature>
<feature type="domain" description="CRIB" evidence="16">
    <location>
        <begin position="121"/>
        <end position="134"/>
    </location>
</feature>
<dbReference type="GO" id="GO:0005886">
    <property type="term" value="C:plasma membrane"/>
    <property type="evidence" value="ECO:0007669"/>
    <property type="project" value="UniProtKB-SubCell"/>
</dbReference>
<keyword evidence="8" id="KW-0677">Repeat</keyword>
<reference evidence="19 20" key="1">
    <citation type="submission" date="2020-04" db="EMBL/GenBank/DDBJ databases">
        <authorList>
            <person name="Alioto T."/>
            <person name="Alioto T."/>
            <person name="Gomez Garrido J."/>
        </authorList>
    </citation>
    <scope>NUCLEOTIDE SEQUENCE [LARGE SCALE GENOMIC DNA]</scope>
</reference>
<feature type="domain" description="WH2" evidence="18">
    <location>
        <begin position="335"/>
        <end position="352"/>
    </location>
</feature>
<protein>
    <recommendedName>
        <fullName evidence="21">CRIB domain-containing protein</fullName>
    </recommendedName>
</protein>
<evidence type="ECO:0000256" key="10">
    <source>
        <dbReference type="ARBA" id="ARBA00023136"/>
    </source>
</evidence>
<keyword evidence="9" id="KW-0133">Cell shape</keyword>
<proteinExistence type="inferred from homology"/>
<feature type="compositionally biased region" description="Acidic residues" evidence="15">
    <location>
        <begin position="388"/>
        <end position="404"/>
    </location>
</feature>
<evidence type="ECO:0000259" key="18">
    <source>
        <dbReference type="PROSITE" id="PS51082"/>
    </source>
</evidence>
<evidence type="ECO:0000313" key="19">
    <source>
        <dbReference type="EMBL" id="CAB3377095.1"/>
    </source>
</evidence>
<feature type="compositionally biased region" description="Pro residues" evidence="15">
    <location>
        <begin position="258"/>
        <end position="281"/>
    </location>
</feature>
<evidence type="ECO:0000256" key="2">
    <source>
        <dbReference type="ARBA" id="ARBA00004193"/>
    </source>
</evidence>
<dbReference type="OrthoDB" id="8963340at2759"/>
<dbReference type="InterPro" id="IPR036936">
    <property type="entry name" value="CRIB_dom_sf"/>
</dbReference>
<keyword evidence="14" id="KW-0449">Lipoprotein</keyword>
<evidence type="ECO:0000256" key="7">
    <source>
        <dbReference type="ARBA" id="ARBA00022553"/>
    </source>
</evidence>
<dbReference type="GO" id="GO:0003779">
    <property type="term" value="F:actin binding"/>
    <property type="evidence" value="ECO:0007669"/>
    <property type="project" value="InterPro"/>
</dbReference>
<keyword evidence="10" id="KW-0472">Membrane</keyword>
<evidence type="ECO:0000256" key="6">
    <source>
        <dbReference type="ARBA" id="ARBA00022490"/>
    </source>
</evidence>
<accession>A0A8S1DA25</accession>
<evidence type="ECO:0000313" key="20">
    <source>
        <dbReference type="Proteomes" id="UP000494165"/>
    </source>
</evidence>
<dbReference type="Pfam" id="PF00568">
    <property type="entry name" value="WH1"/>
    <property type="match status" value="1"/>
</dbReference>
<dbReference type="SUPFAM" id="SSF47912">
    <property type="entry name" value="Wiscott-Aldrich syndrome protein, WASP, C-terminal domain"/>
    <property type="match status" value="2"/>
</dbReference>
<dbReference type="InterPro" id="IPR011993">
    <property type="entry name" value="PH-like_dom_sf"/>
</dbReference>
<comment type="similarity">
    <text evidence="4">Belongs to the CDC42SE/SPEC family.</text>
</comment>
<dbReference type="PANTHER" id="PTHR13502:SF9">
    <property type="entry name" value="CRIB DOMAIN-CONTAINING PROTEIN"/>
    <property type="match status" value="1"/>
</dbReference>
<dbReference type="PROSITE" id="PS50229">
    <property type="entry name" value="WH1"/>
    <property type="match status" value="1"/>
</dbReference>
<dbReference type="GO" id="GO:0005634">
    <property type="term" value="C:nucleus"/>
    <property type="evidence" value="ECO:0007669"/>
    <property type="project" value="UniProtKB-SubCell"/>
</dbReference>
<evidence type="ECO:0000256" key="15">
    <source>
        <dbReference type="SAM" id="MobiDB-lite"/>
    </source>
</evidence>
<evidence type="ECO:0000256" key="12">
    <source>
        <dbReference type="ARBA" id="ARBA00023212"/>
    </source>
</evidence>
<dbReference type="Proteomes" id="UP000494165">
    <property type="component" value="Unassembled WGS sequence"/>
</dbReference>
<keyword evidence="20" id="KW-1185">Reference proteome</keyword>
<dbReference type="SUPFAM" id="SSF50729">
    <property type="entry name" value="PH domain-like"/>
    <property type="match status" value="1"/>
</dbReference>
<dbReference type="InterPro" id="IPR039056">
    <property type="entry name" value="SPEC"/>
</dbReference>
<comment type="caution">
    <text evidence="19">The sequence shown here is derived from an EMBL/GenBank/DDBJ whole genome shotgun (WGS) entry which is preliminary data.</text>
</comment>
<evidence type="ECO:0000256" key="9">
    <source>
        <dbReference type="ARBA" id="ARBA00022960"/>
    </source>
</evidence>
<dbReference type="Gene3D" id="2.30.29.30">
    <property type="entry name" value="Pleckstrin-homology domain (PH domain)/Phosphotyrosine-binding domain (PTB)"/>
    <property type="match status" value="1"/>
</dbReference>
<dbReference type="InterPro" id="IPR000697">
    <property type="entry name" value="WH1/EVH1_dom"/>
</dbReference>
<gene>
    <name evidence="19" type="ORF">CLODIP_2_CD11513</name>
</gene>
<evidence type="ECO:0008006" key="21">
    <source>
        <dbReference type="Google" id="ProtNLM"/>
    </source>
</evidence>
<dbReference type="SMART" id="SM00246">
    <property type="entry name" value="WH2"/>
    <property type="match status" value="2"/>
</dbReference>
<feature type="compositionally biased region" description="Basic and acidic residues" evidence="15">
    <location>
        <begin position="335"/>
        <end position="351"/>
    </location>
</feature>
<keyword evidence="6" id="KW-0963">Cytoplasm</keyword>
<evidence type="ECO:0000256" key="11">
    <source>
        <dbReference type="ARBA" id="ARBA00023139"/>
    </source>
</evidence>
<dbReference type="CDD" id="cd00132">
    <property type="entry name" value="CRIB"/>
    <property type="match status" value="1"/>
</dbReference>
<evidence type="ECO:0000256" key="5">
    <source>
        <dbReference type="ARBA" id="ARBA00022475"/>
    </source>
</evidence>
<dbReference type="EMBL" id="CADEPI010000139">
    <property type="protein sequence ID" value="CAB3377095.1"/>
    <property type="molecule type" value="Genomic_DNA"/>
</dbReference>
<dbReference type="InterPro" id="IPR011026">
    <property type="entry name" value="WAS_C"/>
</dbReference>
<feature type="region of interest" description="Disordered" evidence="15">
    <location>
        <begin position="382"/>
        <end position="404"/>
    </location>
</feature>
<dbReference type="CDD" id="cd21762">
    <property type="entry name" value="WH2"/>
    <property type="match status" value="1"/>
</dbReference>
<evidence type="ECO:0000256" key="14">
    <source>
        <dbReference type="ARBA" id="ARBA00023288"/>
    </source>
</evidence>
<dbReference type="Pfam" id="PF02205">
    <property type="entry name" value="WH2"/>
    <property type="match status" value="2"/>
</dbReference>
<dbReference type="FunFam" id="3.90.810.10:FF:000003">
    <property type="entry name" value="Neural Wiskott-Aldrich syndrome protein-like"/>
    <property type="match status" value="1"/>
</dbReference>
<dbReference type="PROSITE" id="PS50108">
    <property type="entry name" value="CRIB"/>
    <property type="match status" value="1"/>
</dbReference>
<feature type="compositionally biased region" description="Pro residues" evidence="15">
    <location>
        <begin position="219"/>
        <end position="248"/>
    </location>
</feature>
<comment type="subcellular location">
    <subcellularLocation>
        <location evidence="2">Cell membrane</location>
        <topology evidence="2">Lipid-anchor</topology>
    </subcellularLocation>
    <subcellularLocation>
        <location evidence="3">Cytoplasm</location>
        <location evidence="3">Cytoskeleton</location>
    </subcellularLocation>
    <subcellularLocation>
        <location evidence="1">Nucleus</location>
    </subcellularLocation>
</comment>
<dbReference type="Gene3D" id="6.10.280.150">
    <property type="match status" value="1"/>
</dbReference>
<dbReference type="InterPro" id="IPR003124">
    <property type="entry name" value="WH2_dom"/>
</dbReference>
<evidence type="ECO:0000259" key="16">
    <source>
        <dbReference type="PROSITE" id="PS50108"/>
    </source>
</evidence>
<feature type="domain" description="WH2" evidence="18">
    <location>
        <begin position="305"/>
        <end position="322"/>
    </location>
</feature>
<dbReference type="GO" id="GO:0008360">
    <property type="term" value="P:regulation of cell shape"/>
    <property type="evidence" value="ECO:0007669"/>
    <property type="project" value="UniProtKB-KW"/>
</dbReference>
<evidence type="ECO:0000256" key="1">
    <source>
        <dbReference type="ARBA" id="ARBA00004123"/>
    </source>
</evidence>
<dbReference type="Gene3D" id="3.90.810.10">
    <property type="entry name" value="CRIB domain"/>
    <property type="match status" value="1"/>
</dbReference>
<dbReference type="InterPro" id="IPR000095">
    <property type="entry name" value="CRIB_dom"/>
</dbReference>
<evidence type="ECO:0000256" key="8">
    <source>
        <dbReference type="ARBA" id="ARBA00022737"/>
    </source>
</evidence>
<keyword evidence="11" id="KW-0564">Palmitate</keyword>
<dbReference type="GO" id="GO:0035023">
    <property type="term" value="P:regulation of Rho protein signal transduction"/>
    <property type="evidence" value="ECO:0007669"/>
    <property type="project" value="InterPro"/>
</dbReference>
<keyword evidence="5" id="KW-1003">Cell membrane</keyword>
<dbReference type="Pfam" id="PF00786">
    <property type="entry name" value="PBD"/>
    <property type="match status" value="1"/>
</dbReference>
<keyword evidence="7" id="KW-0597">Phosphoprotein</keyword>
<evidence type="ECO:0000256" key="3">
    <source>
        <dbReference type="ARBA" id="ARBA00004245"/>
    </source>
</evidence>